<comment type="caution">
    <text evidence="4">The sequence shown here is derived from an EMBL/GenBank/DDBJ whole genome shotgun (WGS) entry which is preliminary data.</text>
</comment>
<feature type="domain" description="Transcriptional repressor PaaX-like central Cas2-like" evidence="3">
    <location>
        <begin position="102"/>
        <end position="178"/>
    </location>
</feature>
<organism evidence="4 5">
    <name type="scientific">Rhodococcus spongiicola</name>
    <dbReference type="NCBI Taxonomy" id="2487352"/>
    <lineage>
        <taxon>Bacteria</taxon>
        <taxon>Bacillati</taxon>
        <taxon>Actinomycetota</taxon>
        <taxon>Actinomycetes</taxon>
        <taxon>Mycobacteriales</taxon>
        <taxon>Nocardiaceae</taxon>
        <taxon>Rhodococcus</taxon>
    </lineage>
</organism>
<evidence type="ECO:0000313" key="4">
    <source>
        <dbReference type="EMBL" id="RVW02594.1"/>
    </source>
</evidence>
<protein>
    <submittedName>
        <fullName evidence="4">PaaX family transcriptional regulator</fullName>
    </submittedName>
</protein>
<keyword evidence="5" id="KW-1185">Reference proteome</keyword>
<dbReference type="Gene3D" id="1.10.10.10">
    <property type="entry name" value="Winged helix-like DNA-binding domain superfamily/Winged helix DNA-binding domain"/>
    <property type="match status" value="1"/>
</dbReference>
<evidence type="ECO:0000259" key="1">
    <source>
        <dbReference type="Pfam" id="PF07848"/>
    </source>
</evidence>
<gene>
    <name evidence="4" type="ORF">EF834_12610</name>
</gene>
<dbReference type="Gene3D" id="1.20.58.1460">
    <property type="match status" value="1"/>
</dbReference>
<dbReference type="OrthoDB" id="2270427at2"/>
<dbReference type="Proteomes" id="UP000284333">
    <property type="component" value="Unassembled WGS sequence"/>
</dbReference>
<dbReference type="Pfam" id="PF08223">
    <property type="entry name" value="PaaX_C"/>
    <property type="match status" value="1"/>
</dbReference>
<dbReference type="Gene3D" id="3.30.70.2650">
    <property type="match status" value="1"/>
</dbReference>
<dbReference type="EMBL" id="RKLN01000004">
    <property type="protein sequence ID" value="RVW02594.1"/>
    <property type="molecule type" value="Genomic_DNA"/>
</dbReference>
<dbReference type="PANTHER" id="PTHR30319">
    <property type="entry name" value="PHENYLACETIC ACID REGULATOR-RELATED TRANSCRIPTIONAL REPRESSOR"/>
    <property type="match status" value="1"/>
</dbReference>
<accession>A0A3S3A976</accession>
<dbReference type="Pfam" id="PF07848">
    <property type="entry name" value="PaaX"/>
    <property type="match status" value="1"/>
</dbReference>
<reference evidence="4 5" key="1">
    <citation type="submission" date="2018-11" db="EMBL/GenBank/DDBJ databases">
        <title>Rhodococcus spongicola sp. nov. and Rhodococcus xishaensis sp. nov. from marine sponges.</title>
        <authorList>
            <person name="Li L."/>
            <person name="Lin H.W."/>
        </authorList>
    </citation>
    <scope>NUCLEOTIDE SEQUENCE [LARGE SCALE GENOMIC DNA]</scope>
    <source>
        <strain evidence="4 5">LHW50502</strain>
    </source>
</reference>
<name>A0A3S3A976_9NOCA</name>
<dbReference type="InterPro" id="IPR048846">
    <property type="entry name" value="PaaX-like_central"/>
</dbReference>
<evidence type="ECO:0000259" key="2">
    <source>
        <dbReference type="Pfam" id="PF08223"/>
    </source>
</evidence>
<proteinExistence type="predicted"/>
<sequence>MPAQNSGPTTAETINQPRRLIVTVYALYARDTDNWLSVSSIVRLLGQLGVDEPAVRSSISRLKRRGLLVSTKVNGAAGYSLSESALDIIREGDRRIFHRTRATLDAGWLLAVFSIPESEREKRHAMRTMLSRLGFGTAAPGVWIAPAHLHDEAAEALSRSGLAQFVDLFQATHVAFGDLGDKVAQWWDLDQLHDLYADFIDRYEPLRARNRRRRRIPPEEAFTGYVHVLTTWRRLPYLDPGLPLELLPADWNGARAAELFDWLQRSLVDPAHDYARSIIADSVG</sequence>
<feature type="domain" description="Transcriptional repressor PaaX-like N-terminal" evidence="1">
    <location>
        <begin position="18"/>
        <end position="84"/>
    </location>
</feature>
<dbReference type="PIRSF" id="PIRSF020623">
    <property type="entry name" value="PaaX"/>
    <property type="match status" value="1"/>
</dbReference>
<evidence type="ECO:0000313" key="5">
    <source>
        <dbReference type="Proteomes" id="UP000284333"/>
    </source>
</evidence>
<dbReference type="InterPro" id="IPR036388">
    <property type="entry name" value="WH-like_DNA-bd_sf"/>
</dbReference>
<dbReference type="InterPro" id="IPR011965">
    <property type="entry name" value="PaaX_trns_reg"/>
</dbReference>
<dbReference type="RefSeq" id="WP_127947556.1">
    <property type="nucleotide sequence ID" value="NZ_RKLN01000004.1"/>
</dbReference>
<dbReference type="InterPro" id="IPR012906">
    <property type="entry name" value="PaaX-like_N"/>
</dbReference>
<dbReference type="InterPro" id="IPR013225">
    <property type="entry name" value="PaaX_C"/>
</dbReference>
<dbReference type="Pfam" id="PF20803">
    <property type="entry name" value="PaaX_M"/>
    <property type="match status" value="1"/>
</dbReference>
<dbReference type="GO" id="GO:0006351">
    <property type="term" value="P:DNA-templated transcription"/>
    <property type="evidence" value="ECO:0007669"/>
    <property type="project" value="InterPro"/>
</dbReference>
<feature type="domain" description="Transcriptional repressor PaaX-like C-terminal" evidence="2">
    <location>
        <begin position="187"/>
        <end position="276"/>
    </location>
</feature>
<dbReference type="AlphaFoldDB" id="A0A3S3A976"/>
<dbReference type="PANTHER" id="PTHR30319:SF1">
    <property type="entry name" value="TRANSCRIPTIONAL REPRESSOR PAAX"/>
    <property type="match status" value="1"/>
</dbReference>
<evidence type="ECO:0000259" key="3">
    <source>
        <dbReference type="Pfam" id="PF20803"/>
    </source>
</evidence>